<evidence type="ECO:0000259" key="1">
    <source>
        <dbReference type="Pfam" id="PF12697"/>
    </source>
</evidence>
<dbReference type="SUPFAM" id="SSF53474">
    <property type="entry name" value="alpha/beta-Hydrolases"/>
    <property type="match status" value="1"/>
</dbReference>
<evidence type="ECO:0000313" key="2">
    <source>
        <dbReference type="EMBL" id="WTQ84296.1"/>
    </source>
</evidence>
<keyword evidence="3" id="KW-1185">Reference proteome</keyword>
<reference evidence="2 3" key="1">
    <citation type="submission" date="2022-10" db="EMBL/GenBank/DDBJ databases">
        <title>The complete genomes of actinobacterial strains from the NBC collection.</title>
        <authorList>
            <person name="Joergensen T.S."/>
            <person name="Alvarez Arevalo M."/>
            <person name="Sterndorff E.B."/>
            <person name="Faurdal D."/>
            <person name="Vuksanovic O."/>
            <person name="Mourched A.-S."/>
            <person name="Charusanti P."/>
            <person name="Shaw S."/>
            <person name="Blin K."/>
            <person name="Weber T."/>
        </authorList>
    </citation>
    <scope>NUCLEOTIDE SEQUENCE [LARGE SCALE GENOMIC DNA]</scope>
    <source>
        <strain evidence="2 3">NBC_00156</strain>
    </source>
</reference>
<sequence length="239" mass="24110">MSSASPTVVLVHGAFADAASWLGVIDELQRAGVSVVAVANPLRGLAADAAYVASRIAQISGPVVLVGHSYAGAVITVAGTVGNVVGLVYVAAYAPAEGESLGALQDRFPPTALADHLQRWSCPVGGGETATELSVTPEAFGEIVAGDVSPAVARVLAATQRPLAASVFTEAPTTAAWRTRPSWVLVAGADRAINPQVVRFGAERAGATTIEVDGASHAVAVSRPATVADVIREAVGSAR</sequence>
<dbReference type="RefSeq" id="WP_405451713.1">
    <property type="nucleotide sequence ID" value="NZ_CP108164.1"/>
</dbReference>
<accession>A0ABZ1L0S4</accession>
<dbReference type="InterPro" id="IPR000073">
    <property type="entry name" value="AB_hydrolase_1"/>
</dbReference>
<evidence type="ECO:0000313" key="3">
    <source>
        <dbReference type="Proteomes" id="UP001622557"/>
    </source>
</evidence>
<dbReference type="Proteomes" id="UP001622557">
    <property type="component" value="Chromosome"/>
</dbReference>
<gene>
    <name evidence="2" type="ORF">OG350_30095</name>
</gene>
<dbReference type="GeneID" id="97284777"/>
<proteinExistence type="predicted"/>
<keyword evidence="2" id="KW-0378">Hydrolase</keyword>
<name>A0ABZ1L0S4_STRAH</name>
<dbReference type="Gene3D" id="3.40.50.1820">
    <property type="entry name" value="alpha/beta hydrolase"/>
    <property type="match status" value="1"/>
</dbReference>
<dbReference type="GO" id="GO:0016787">
    <property type="term" value="F:hydrolase activity"/>
    <property type="evidence" value="ECO:0007669"/>
    <property type="project" value="UniProtKB-KW"/>
</dbReference>
<dbReference type="InterPro" id="IPR029058">
    <property type="entry name" value="AB_hydrolase_fold"/>
</dbReference>
<protein>
    <submittedName>
        <fullName evidence="2">Alpha/beta hydrolase</fullName>
    </submittedName>
</protein>
<dbReference type="PANTHER" id="PTHR37017:SF11">
    <property type="entry name" value="ESTERASE_LIPASE_THIOESTERASE DOMAIN-CONTAINING PROTEIN"/>
    <property type="match status" value="1"/>
</dbReference>
<organism evidence="2 3">
    <name type="scientific">Streptomyces achromogenes</name>
    <dbReference type="NCBI Taxonomy" id="67255"/>
    <lineage>
        <taxon>Bacteria</taxon>
        <taxon>Bacillati</taxon>
        <taxon>Actinomycetota</taxon>
        <taxon>Actinomycetes</taxon>
        <taxon>Kitasatosporales</taxon>
        <taxon>Streptomycetaceae</taxon>
        <taxon>Streptomyces</taxon>
    </lineage>
</organism>
<dbReference type="PANTHER" id="PTHR37017">
    <property type="entry name" value="AB HYDROLASE-1 DOMAIN-CONTAINING PROTEIN-RELATED"/>
    <property type="match status" value="1"/>
</dbReference>
<dbReference type="Pfam" id="PF12697">
    <property type="entry name" value="Abhydrolase_6"/>
    <property type="match status" value="1"/>
</dbReference>
<dbReference type="EMBL" id="CP108164">
    <property type="protein sequence ID" value="WTQ84296.1"/>
    <property type="molecule type" value="Genomic_DNA"/>
</dbReference>
<feature type="domain" description="AB hydrolase-1" evidence="1">
    <location>
        <begin position="8"/>
        <end position="230"/>
    </location>
</feature>
<dbReference type="InterPro" id="IPR052897">
    <property type="entry name" value="Sec-Metab_Biosynth_Hydrolase"/>
</dbReference>